<dbReference type="InterPro" id="IPR013783">
    <property type="entry name" value="Ig-like_fold"/>
</dbReference>
<keyword evidence="3" id="KW-1185">Reference proteome</keyword>
<evidence type="ECO:0000313" key="2">
    <source>
        <dbReference type="EMBL" id="QEH35971.1"/>
    </source>
</evidence>
<sequence length="284" mass="30570">MDRRRFVPSADGLEVRQMLSTATSGLSLFGSSVNTTQNIPVTYAQKQLRIEKLPYNMRALQQNRYLPPALITQIQLGLEQSINQMTKPPSQALTNYNNVLRQITFKTSLSSGNAAKLNHAFEAVLRSAHTPEPALTTLVSSVSQLITQVDTASVQPNFLATNDSAYILQAAIILGQKMPAPKVPNITKATGTQVNTRVFTSPLSNPAFAGSYESGTVMQMVNVKTGEVIGSAVVSRNGQYALHVTTPLAVGKYTLAVQAVDEVGNVSNASRQFGLQIVTPKHAS</sequence>
<name>A0A5B9W7H8_9BACT</name>
<protein>
    <recommendedName>
        <fullName evidence="1">Bacterial Ig-like domain-containing protein</fullName>
    </recommendedName>
</protein>
<dbReference type="InterPro" id="IPR044016">
    <property type="entry name" value="Big_13"/>
</dbReference>
<accession>A0A5B9W7H8</accession>
<organism evidence="2 3">
    <name type="scientific">Aquisphaera giovannonii</name>
    <dbReference type="NCBI Taxonomy" id="406548"/>
    <lineage>
        <taxon>Bacteria</taxon>
        <taxon>Pseudomonadati</taxon>
        <taxon>Planctomycetota</taxon>
        <taxon>Planctomycetia</taxon>
        <taxon>Isosphaerales</taxon>
        <taxon>Isosphaeraceae</taxon>
        <taxon>Aquisphaera</taxon>
    </lineage>
</organism>
<dbReference type="Pfam" id="PF19077">
    <property type="entry name" value="Big_13"/>
    <property type="match status" value="1"/>
</dbReference>
<dbReference type="RefSeq" id="WP_148595708.1">
    <property type="nucleotide sequence ID" value="NZ_CP042997.1"/>
</dbReference>
<dbReference type="Gene3D" id="2.60.40.10">
    <property type="entry name" value="Immunoglobulins"/>
    <property type="match status" value="1"/>
</dbReference>
<feature type="domain" description="Bacterial Ig-like" evidence="1">
    <location>
        <begin position="204"/>
        <end position="271"/>
    </location>
</feature>
<proteinExistence type="predicted"/>
<dbReference type="AlphaFoldDB" id="A0A5B9W7H8"/>
<reference evidence="2 3" key="1">
    <citation type="submission" date="2019-08" db="EMBL/GenBank/DDBJ databases">
        <title>Deep-cultivation of Planctomycetes and their phenomic and genomic characterization uncovers novel biology.</title>
        <authorList>
            <person name="Wiegand S."/>
            <person name="Jogler M."/>
            <person name="Boedeker C."/>
            <person name="Pinto D."/>
            <person name="Vollmers J."/>
            <person name="Rivas-Marin E."/>
            <person name="Kohn T."/>
            <person name="Peeters S.H."/>
            <person name="Heuer A."/>
            <person name="Rast P."/>
            <person name="Oberbeckmann S."/>
            <person name="Bunk B."/>
            <person name="Jeske O."/>
            <person name="Meyerdierks A."/>
            <person name="Storesund J.E."/>
            <person name="Kallscheuer N."/>
            <person name="Luecker S."/>
            <person name="Lage O.M."/>
            <person name="Pohl T."/>
            <person name="Merkel B.J."/>
            <person name="Hornburger P."/>
            <person name="Mueller R.-W."/>
            <person name="Bruemmer F."/>
            <person name="Labrenz M."/>
            <person name="Spormann A.M."/>
            <person name="Op den Camp H."/>
            <person name="Overmann J."/>
            <person name="Amann R."/>
            <person name="Jetten M.S.M."/>
            <person name="Mascher T."/>
            <person name="Medema M.H."/>
            <person name="Devos D.P."/>
            <person name="Kaster A.-K."/>
            <person name="Ovreas L."/>
            <person name="Rohde M."/>
            <person name="Galperin M.Y."/>
            <person name="Jogler C."/>
        </authorList>
    </citation>
    <scope>NUCLEOTIDE SEQUENCE [LARGE SCALE GENOMIC DNA]</scope>
    <source>
        <strain evidence="2 3">OJF2</strain>
    </source>
</reference>
<dbReference type="Proteomes" id="UP000324233">
    <property type="component" value="Chromosome"/>
</dbReference>
<dbReference type="OrthoDB" id="274708at2"/>
<gene>
    <name evidence="2" type="ORF">OJF2_45290</name>
</gene>
<dbReference type="EMBL" id="CP042997">
    <property type="protein sequence ID" value="QEH35971.1"/>
    <property type="molecule type" value="Genomic_DNA"/>
</dbReference>
<evidence type="ECO:0000313" key="3">
    <source>
        <dbReference type="Proteomes" id="UP000324233"/>
    </source>
</evidence>
<dbReference type="KEGG" id="agv:OJF2_45290"/>
<evidence type="ECO:0000259" key="1">
    <source>
        <dbReference type="Pfam" id="PF19077"/>
    </source>
</evidence>